<keyword evidence="2" id="KW-1185">Reference proteome</keyword>
<gene>
    <name evidence="1" type="ORF">Dace_1241</name>
</gene>
<dbReference type="SUPFAM" id="SSF56935">
    <property type="entry name" value="Porins"/>
    <property type="match status" value="1"/>
</dbReference>
<organism evidence="1 2">
    <name type="scientific">Desulfuromonas acetoxidans (strain DSM 684 / 11070)</name>
    <dbReference type="NCBI Taxonomy" id="281689"/>
    <lineage>
        <taxon>Bacteria</taxon>
        <taxon>Pseudomonadati</taxon>
        <taxon>Thermodesulfobacteriota</taxon>
        <taxon>Desulfuromonadia</taxon>
        <taxon>Desulfuromonadales</taxon>
        <taxon>Desulfuromonadaceae</taxon>
        <taxon>Desulfuromonas</taxon>
    </lineage>
</organism>
<name>Q1JYD4_DESA6</name>
<sequence length="445" mass="49576">MRYRVNILRVWMGQVVLGMLLLFSSDVLCPDSAGAVNWLMLQGVEKKTAPIRFGGFLLLDYINAGGGDLPAGPFTGTALNSGVVTPNQRSSAEFNLRKLQLGIRGALTDKINYSLKTISGNNSATRIDDHNRIRLIESSVTLNHLPGARIRIGMFKTPAVEESLGFVPPCNYINLTNMTNMLMQERFFDADGSDPTDVNAPGVAGCCRDIGIMVFNTFNFKPWELTYAAMLANGHGLNLQDDNDNPDLYLYFAAERLRGVGKGTRRQGWKLFAWYQEGQRSLDVGISHTERVFRRCRYGMGTTLLWQNLRIESEIIKANGMIFAGTDGGAVPGTVSNNGLSVSGYNVLPEDQALGWYFDMGCEIFADFWLNARYDRLDLGTETNSEREFKTLSLGVLYRFSSTLRGKLTYEIRSGEAPHQNDSSVSNRILDDLPNRFSAQLLYLF</sequence>
<comment type="caution">
    <text evidence="1">The sequence shown here is derived from an EMBL/GenBank/DDBJ whole genome shotgun (WGS) entry which is preliminary data.</text>
</comment>
<dbReference type="OrthoDB" id="5442696at2"/>
<dbReference type="RefSeq" id="WP_006001224.1">
    <property type="nucleotide sequence ID" value="NZ_AAEW02000012.1"/>
</dbReference>
<evidence type="ECO:0000313" key="1">
    <source>
        <dbReference type="EMBL" id="EAT15272.1"/>
    </source>
</evidence>
<proteinExistence type="predicted"/>
<reference evidence="1" key="2">
    <citation type="submission" date="2006-05" db="EMBL/GenBank/DDBJ databases">
        <title>Sequencing of the draft genome and assembly of Desulfuromonas acetoxidans DSM 684.</title>
        <authorList>
            <consortium name="US DOE Joint Genome Institute (JGI-PGF)"/>
            <person name="Copeland A."/>
            <person name="Lucas S."/>
            <person name="Lapidus A."/>
            <person name="Barry K."/>
            <person name="Detter J.C."/>
            <person name="Glavina del Rio T."/>
            <person name="Hammon N."/>
            <person name="Israni S."/>
            <person name="Dalin E."/>
            <person name="Tice H."/>
            <person name="Bruce D."/>
            <person name="Pitluck S."/>
            <person name="Richardson P."/>
        </authorList>
    </citation>
    <scope>NUCLEOTIDE SEQUENCE [LARGE SCALE GENOMIC DNA]</scope>
    <source>
        <strain evidence="1">DSM 684</strain>
    </source>
</reference>
<dbReference type="AlphaFoldDB" id="Q1JYD4"/>
<dbReference type="EMBL" id="AAEW02000012">
    <property type="protein sequence ID" value="EAT15272.1"/>
    <property type="molecule type" value="Genomic_DNA"/>
</dbReference>
<evidence type="ECO:0000313" key="2">
    <source>
        <dbReference type="Proteomes" id="UP000005695"/>
    </source>
</evidence>
<dbReference type="Proteomes" id="UP000005695">
    <property type="component" value="Unassembled WGS sequence"/>
</dbReference>
<dbReference type="InterPro" id="IPR023614">
    <property type="entry name" value="Porin_dom_sf"/>
</dbReference>
<accession>Q1JYD4</accession>
<reference evidence="1" key="1">
    <citation type="submission" date="2006-05" db="EMBL/GenBank/DDBJ databases">
        <title>Annotation of the draft genome assembly of Desulfuromonas acetoxidans DSM 684.</title>
        <authorList>
            <consortium name="US DOE Joint Genome Institute (JGI-ORNL)"/>
            <person name="Larimer F."/>
            <person name="Land M."/>
            <person name="Hauser L."/>
        </authorList>
    </citation>
    <scope>NUCLEOTIDE SEQUENCE [LARGE SCALE GENOMIC DNA]</scope>
    <source>
        <strain evidence="1">DSM 684</strain>
    </source>
</reference>
<protein>
    <submittedName>
        <fullName evidence="1">Phosphate-selective porin O and P</fullName>
    </submittedName>
</protein>
<dbReference type="Gene3D" id="2.40.160.10">
    <property type="entry name" value="Porin"/>
    <property type="match status" value="1"/>
</dbReference>